<dbReference type="RefSeq" id="XP_001802469.1">
    <property type="nucleotide sequence ID" value="XM_001802417.1"/>
</dbReference>
<feature type="compositionally biased region" description="Basic and acidic residues" evidence="2">
    <location>
        <begin position="109"/>
        <end position="128"/>
    </location>
</feature>
<feature type="coiled-coil region" evidence="1">
    <location>
        <begin position="283"/>
        <end position="310"/>
    </location>
</feature>
<organism evidence="3 4">
    <name type="scientific">Phaeosphaeria nodorum (strain SN15 / ATCC MYA-4574 / FGSC 10173)</name>
    <name type="common">Glume blotch fungus</name>
    <name type="synonym">Parastagonospora nodorum</name>
    <dbReference type="NCBI Taxonomy" id="321614"/>
    <lineage>
        <taxon>Eukaryota</taxon>
        <taxon>Fungi</taxon>
        <taxon>Dikarya</taxon>
        <taxon>Ascomycota</taxon>
        <taxon>Pezizomycotina</taxon>
        <taxon>Dothideomycetes</taxon>
        <taxon>Pleosporomycetidae</taxon>
        <taxon>Pleosporales</taxon>
        <taxon>Pleosporineae</taxon>
        <taxon>Phaeosphaeriaceae</taxon>
        <taxon>Parastagonospora</taxon>
    </lineage>
</organism>
<evidence type="ECO:0000313" key="4">
    <source>
        <dbReference type="Proteomes" id="UP000663193"/>
    </source>
</evidence>
<gene>
    <name evidence="3" type="ORF">JI435_122430</name>
</gene>
<evidence type="ECO:0000256" key="2">
    <source>
        <dbReference type="SAM" id="MobiDB-lite"/>
    </source>
</evidence>
<proteinExistence type="predicted"/>
<dbReference type="KEGG" id="pno:SNOG_12243"/>
<dbReference type="VEuPathDB" id="FungiDB:JI435_122430"/>
<accession>A0A7U2FAA4</accession>
<evidence type="ECO:0000313" key="3">
    <source>
        <dbReference type="EMBL" id="QRD01607.1"/>
    </source>
</evidence>
<name>A0A7U2FAA4_PHANO</name>
<keyword evidence="4" id="KW-1185">Reference proteome</keyword>
<evidence type="ECO:0000256" key="1">
    <source>
        <dbReference type="SAM" id="Coils"/>
    </source>
</evidence>
<keyword evidence="1" id="KW-0175">Coiled coil</keyword>
<dbReference type="AlphaFoldDB" id="A0A7U2FAA4"/>
<dbReference type="Proteomes" id="UP000663193">
    <property type="component" value="Chromosome 12"/>
</dbReference>
<reference evidence="4" key="1">
    <citation type="journal article" date="2021" name="BMC Genomics">
        <title>Chromosome-level genome assembly and manually-curated proteome of model necrotroph Parastagonospora nodorum Sn15 reveals a genome-wide trove of candidate effector homologs, and redundancy of virulence-related functions within an accessory chromosome.</title>
        <authorList>
            <person name="Bertazzoni S."/>
            <person name="Jones D.A.B."/>
            <person name="Phan H.T."/>
            <person name="Tan K.-C."/>
            <person name="Hane J.K."/>
        </authorList>
    </citation>
    <scope>NUCLEOTIDE SEQUENCE [LARGE SCALE GENOMIC DNA]</scope>
    <source>
        <strain evidence="4">SN15 / ATCC MYA-4574 / FGSC 10173)</strain>
    </source>
</reference>
<feature type="region of interest" description="Disordered" evidence="2">
    <location>
        <begin position="92"/>
        <end position="128"/>
    </location>
</feature>
<dbReference type="EMBL" id="CP069034">
    <property type="protein sequence ID" value="QRD01607.1"/>
    <property type="molecule type" value="Genomic_DNA"/>
</dbReference>
<protein>
    <submittedName>
        <fullName evidence="3">Uncharacterized protein</fullName>
    </submittedName>
</protein>
<sequence length="364" mass="41345">MSSHHIETCTCACAYHIPENRHNTSNQARVKSENSYKRPCEDYDSEMPSDLGSVCSCEQFSSLPALPRIIVQQLPTQAARCSVQASDLWSRRPTSHPVAERIASFSSPRPEDRHQREEHGGSRQVEEDHLRRLTNEDGKAIETENIWWSLVPFNDYQGKEKCPTCSWTGSCEGGDSFDEIDSELSRDLEALDRMIRQVEVSGPSNAIWHDNTTPDAGCAAKRAKSKKPATTQNACRIPRPKRFLSTEKAAENTDEDFGRYTPPLLSYSSARYPSTFHTSPDRIEAAQIELEKADGELIRKESKLATASAKYRQASSKLYALLREQYERGSEEDDFPEFWREQERRNTDLDATCRRRKISAGSSW</sequence>